<accession>A0A9J5ZTT6</accession>
<protein>
    <submittedName>
        <fullName evidence="1">Uncharacterized protein</fullName>
    </submittedName>
</protein>
<organism evidence="1 2">
    <name type="scientific">Solanum commersonii</name>
    <name type="common">Commerson's wild potato</name>
    <name type="synonym">Commerson's nightshade</name>
    <dbReference type="NCBI Taxonomy" id="4109"/>
    <lineage>
        <taxon>Eukaryota</taxon>
        <taxon>Viridiplantae</taxon>
        <taxon>Streptophyta</taxon>
        <taxon>Embryophyta</taxon>
        <taxon>Tracheophyta</taxon>
        <taxon>Spermatophyta</taxon>
        <taxon>Magnoliopsida</taxon>
        <taxon>eudicotyledons</taxon>
        <taxon>Gunneridae</taxon>
        <taxon>Pentapetalae</taxon>
        <taxon>asterids</taxon>
        <taxon>lamiids</taxon>
        <taxon>Solanales</taxon>
        <taxon>Solanaceae</taxon>
        <taxon>Solanoideae</taxon>
        <taxon>Solaneae</taxon>
        <taxon>Solanum</taxon>
    </lineage>
</organism>
<reference evidence="1 2" key="1">
    <citation type="submission" date="2020-09" db="EMBL/GenBank/DDBJ databases">
        <title>De no assembly of potato wild relative species, Solanum commersonii.</title>
        <authorList>
            <person name="Cho K."/>
        </authorList>
    </citation>
    <scope>NUCLEOTIDE SEQUENCE [LARGE SCALE GENOMIC DNA]</scope>
    <source>
        <strain evidence="1">LZ3.2</strain>
        <tissue evidence="1">Leaf</tissue>
    </source>
</reference>
<evidence type="ECO:0000313" key="2">
    <source>
        <dbReference type="Proteomes" id="UP000824120"/>
    </source>
</evidence>
<name>A0A9J5ZTT6_SOLCO</name>
<evidence type="ECO:0000313" key="1">
    <source>
        <dbReference type="EMBL" id="KAG5615633.1"/>
    </source>
</evidence>
<gene>
    <name evidence="1" type="ORF">H5410_015457</name>
</gene>
<dbReference type="EMBL" id="JACXVP010000003">
    <property type="protein sequence ID" value="KAG5615633.1"/>
    <property type="molecule type" value="Genomic_DNA"/>
</dbReference>
<dbReference type="Proteomes" id="UP000824120">
    <property type="component" value="Chromosome 3"/>
</dbReference>
<proteinExistence type="predicted"/>
<sequence length="321" mass="36937">MDSKRKQGVPDGFLVLDEEIGSSVAYLPLGTQQLQQPAKVRTTIFHLVHSCIEALSMKNKVVADSTKLKYLGCAAVTWFQVLSGSPNKDKMERNLVIQRPIEEQVFWKEVIADNYKGLVEHIIQGRRCGKDKVFGTLVALETANHMPCQKENTVQSMSQRLQDGKVFRNSSFRRKFQNWRLNELQSLIKMQNLDLSVWFPKVPGGFLCLARKSTTEDMLPRLVCYKNVILTARPQQSLQVRVIMEVLSRPSKSIEQGDFEVYQLGNGALKVLFPDIFLLKLGWELKLRRGLYDWEMNRMTELYKVQTISKASQDYTMEMTH</sequence>
<keyword evidence="2" id="KW-1185">Reference proteome</keyword>
<dbReference type="AlphaFoldDB" id="A0A9J5ZTT6"/>
<comment type="caution">
    <text evidence="1">The sequence shown here is derived from an EMBL/GenBank/DDBJ whole genome shotgun (WGS) entry which is preliminary data.</text>
</comment>